<dbReference type="GO" id="GO:0006974">
    <property type="term" value="P:DNA damage response"/>
    <property type="evidence" value="ECO:0007669"/>
    <property type="project" value="UniProtKB-KW"/>
</dbReference>
<comment type="function">
    <text evidence="8">Plays an important role in the control of DNA replication and the maintenance of replication fork stability.</text>
</comment>
<feature type="region of interest" description="Disordered" evidence="9">
    <location>
        <begin position="149"/>
        <end position="227"/>
    </location>
</feature>
<dbReference type="PANTHER" id="PTHR13220">
    <property type="entry name" value="TIMELESS INTERACTING-RELATED"/>
    <property type="match status" value="1"/>
</dbReference>
<evidence type="ECO:0000256" key="6">
    <source>
        <dbReference type="ARBA" id="ARBA00023242"/>
    </source>
</evidence>
<evidence type="ECO:0000256" key="2">
    <source>
        <dbReference type="ARBA" id="ARBA00006075"/>
    </source>
</evidence>
<proteinExistence type="inferred from homology"/>
<dbReference type="Pfam" id="PF07962">
    <property type="entry name" value="Swi3"/>
    <property type="match status" value="1"/>
</dbReference>
<evidence type="ECO:0000256" key="7">
    <source>
        <dbReference type="ARBA" id="ARBA00023306"/>
    </source>
</evidence>
<comment type="caution">
    <text evidence="11">The sequence shown here is derived from an EMBL/GenBank/DDBJ whole genome shotgun (WGS) entry which is preliminary data.</text>
</comment>
<feature type="compositionally biased region" description="Basic and acidic residues" evidence="9">
    <location>
        <begin position="171"/>
        <end position="180"/>
    </location>
</feature>
<evidence type="ECO:0000256" key="3">
    <source>
        <dbReference type="ARBA" id="ARBA00011217"/>
    </source>
</evidence>
<reference evidence="11 12" key="1">
    <citation type="submission" date="2019-01" db="EMBL/GenBank/DDBJ databases">
        <title>Draft Genome Sequencing of Zygosaccharomyces mellis Ca-7.</title>
        <authorList>
            <person name="Shiwa Y."/>
            <person name="Kanesaki Y."/>
            <person name="Ishige T."/>
            <person name="Mura K."/>
            <person name="Hori T."/>
            <person name="Tamura T."/>
        </authorList>
    </citation>
    <scope>NUCLEOTIDE SEQUENCE [LARGE SCALE GENOMIC DNA]</scope>
    <source>
        <strain evidence="11 12">Ca-7</strain>
    </source>
</reference>
<evidence type="ECO:0000256" key="9">
    <source>
        <dbReference type="SAM" id="MobiDB-lite"/>
    </source>
</evidence>
<sequence>MENPMLMGLDPFEESTEFNGNDDDNDRSNPTVPNSDDPTMTDPTMADALTKTRRVQPKLTSDILLSERGLPYLVKHGPKRLRISTRRNKPYDNLSRIVQFYQLWAHELYPRAKFRDFVKLCQNMKNDKAVRSYRTELCLREMNPSRFMSLDGNEDGNDVFQESEEIGGPNKTEKEGEQLGERAGSAETGAQQEEEDALDTQGPPPETRDENLEEDEDAVEAMKELGF</sequence>
<keyword evidence="5" id="KW-0236">DNA replication inhibitor</keyword>
<gene>
    <name evidence="11" type="primary">CSM3</name>
    <name evidence="11" type="ORF">ZYGM_000136</name>
</gene>
<dbReference type="InterPro" id="IPR012923">
    <property type="entry name" value="Csm3"/>
</dbReference>
<dbReference type="InterPro" id="IPR040038">
    <property type="entry name" value="TIPIN/Csm3/Swi3"/>
</dbReference>
<dbReference type="GO" id="GO:0003677">
    <property type="term" value="F:DNA binding"/>
    <property type="evidence" value="ECO:0007669"/>
    <property type="project" value="TreeGrafter"/>
</dbReference>
<protein>
    <recommendedName>
        <fullName evidence="8">Chromosome segregation in meiosis protein</fullName>
    </recommendedName>
</protein>
<name>A0A4C2EHD8_9SACH</name>
<evidence type="ECO:0000313" key="12">
    <source>
        <dbReference type="Proteomes" id="UP000301737"/>
    </source>
</evidence>
<keyword evidence="7 8" id="KW-0131">Cell cycle</keyword>
<evidence type="ECO:0000259" key="10">
    <source>
        <dbReference type="Pfam" id="PF07962"/>
    </source>
</evidence>
<dbReference type="GO" id="GO:0031297">
    <property type="term" value="P:replication fork processing"/>
    <property type="evidence" value="ECO:0007669"/>
    <property type="project" value="UniProtKB-UniRule"/>
</dbReference>
<evidence type="ECO:0000256" key="8">
    <source>
        <dbReference type="RuleBase" id="RU366049"/>
    </source>
</evidence>
<dbReference type="GO" id="GO:0031298">
    <property type="term" value="C:replication fork protection complex"/>
    <property type="evidence" value="ECO:0007669"/>
    <property type="project" value="TreeGrafter"/>
</dbReference>
<evidence type="ECO:0000256" key="1">
    <source>
        <dbReference type="ARBA" id="ARBA00004123"/>
    </source>
</evidence>
<dbReference type="Proteomes" id="UP000301737">
    <property type="component" value="Unassembled WGS sequence"/>
</dbReference>
<evidence type="ECO:0000256" key="5">
    <source>
        <dbReference type="ARBA" id="ARBA00022880"/>
    </source>
</evidence>
<organism evidence="11 12">
    <name type="scientific">Zygosaccharomyces mellis</name>
    <dbReference type="NCBI Taxonomy" id="42258"/>
    <lineage>
        <taxon>Eukaryota</taxon>
        <taxon>Fungi</taxon>
        <taxon>Dikarya</taxon>
        <taxon>Ascomycota</taxon>
        <taxon>Saccharomycotina</taxon>
        <taxon>Saccharomycetes</taxon>
        <taxon>Saccharomycetales</taxon>
        <taxon>Saccharomycetaceae</taxon>
        <taxon>Zygosaccharomyces</taxon>
    </lineage>
</organism>
<feature type="domain" description="Chromosome segregation in meiosis protein 3" evidence="10">
    <location>
        <begin position="58"/>
        <end position="141"/>
    </location>
</feature>
<dbReference type="GO" id="GO:0043111">
    <property type="term" value="P:replication fork arrest"/>
    <property type="evidence" value="ECO:0007669"/>
    <property type="project" value="TreeGrafter"/>
</dbReference>
<dbReference type="AlphaFoldDB" id="A0A4C2EHD8"/>
<accession>A0A4C2EHD8</accession>
<dbReference type="OrthoDB" id="437078at2759"/>
<comment type="subunit">
    <text evidence="3">Component of the fork protection complex (FPC) consisting of TOF1 and CSM3.</text>
</comment>
<keyword evidence="6 8" id="KW-0539">Nucleus</keyword>
<keyword evidence="4 8" id="KW-0227">DNA damage</keyword>
<comment type="subcellular location">
    <subcellularLocation>
        <location evidence="1 8">Nucleus</location>
    </subcellularLocation>
</comment>
<evidence type="ECO:0000256" key="4">
    <source>
        <dbReference type="ARBA" id="ARBA00022763"/>
    </source>
</evidence>
<dbReference type="EMBL" id="BIMX01000046">
    <property type="protein sequence ID" value="GCF01673.1"/>
    <property type="molecule type" value="Genomic_DNA"/>
</dbReference>
<evidence type="ECO:0000313" key="11">
    <source>
        <dbReference type="EMBL" id="GCF01673.1"/>
    </source>
</evidence>
<feature type="compositionally biased region" description="Acidic residues" evidence="9">
    <location>
        <begin position="152"/>
        <end position="165"/>
    </location>
</feature>
<keyword evidence="12" id="KW-1185">Reference proteome</keyword>
<feature type="region of interest" description="Disordered" evidence="9">
    <location>
        <begin position="1"/>
        <end position="44"/>
    </location>
</feature>
<dbReference type="GO" id="GO:0000076">
    <property type="term" value="P:DNA replication checkpoint signaling"/>
    <property type="evidence" value="ECO:0007669"/>
    <property type="project" value="UniProtKB-UniRule"/>
</dbReference>
<comment type="similarity">
    <text evidence="2 8">Belongs to the CSM3 family.</text>
</comment>
<dbReference type="PANTHER" id="PTHR13220:SF11">
    <property type="entry name" value="TIMELESS-INTERACTING PROTEIN"/>
    <property type="match status" value="1"/>
</dbReference>
<feature type="compositionally biased region" description="Acidic residues" evidence="9">
    <location>
        <begin position="11"/>
        <end position="25"/>
    </location>
</feature>